<organism evidence="1 2">
    <name type="scientific">Paenibacillus residui</name>
    <dbReference type="NCBI Taxonomy" id="629724"/>
    <lineage>
        <taxon>Bacteria</taxon>
        <taxon>Bacillati</taxon>
        <taxon>Bacillota</taxon>
        <taxon>Bacilli</taxon>
        <taxon>Bacillales</taxon>
        <taxon>Paenibacillaceae</taxon>
        <taxon>Paenibacillus</taxon>
    </lineage>
</organism>
<dbReference type="EMBL" id="JBHTIU010000067">
    <property type="protein sequence ID" value="MFD0870931.1"/>
    <property type="molecule type" value="Genomic_DNA"/>
</dbReference>
<comment type="caution">
    <text evidence="1">The sequence shown here is derived from an EMBL/GenBank/DDBJ whole genome shotgun (WGS) entry which is preliminary data.</text>
</comment>
<name>A0ABW3DC77_9BACL</name>
<proteinExistence type="predicted"/>
<gene>
    <name evidence="1" type="ORF">ACFQ03_17465</name>
</gene>
<sequence>MTLVKNFLDSPSRENRINIEKAIRNFFISIRLIKYISNLILYCEIDFQRKATRVRQRNHLIYDKPLEGDSCISYGELLLNRSYSNEFGDTNSSDPQQFKEMILDQQVYSAFMRLTPKQQKVITLVYCANKKDTEVSVLLGVTPQAITKTRVTALKKMKIQISKGV</sequence>
<dbReference type="InterPro" id="IPR013324">
    <property type="entry name" value="RNA_pol_sigma_r3/r4-like"/>
</dbReference>
<evidence type="ECO:0000313" key="2">
    <source>
        <dbReference type="Proteomes" id="UP001597120"/>
    </source>
</evidence>
<dbReference type="SUPFAM" id="SSF88659">
    <property type="entry name" value="Sigma3 and sigma4 domains of RNA polymerase sigma factors"/>
    <property type="match status" value="1"/>
</dbReference>
<protein>
    <recommendedName>
        <fullName evidence="3">RNA polymerase sigma-70 region 4 domain-containing protein</fullName>
    </recommendedName>
</protein>
<dbReference type="RefSeq" id="WP_379289742.1">
    <property type="nucleotide sequence ID" value="NZ_JBHTIU010000067.1"/>
</dbReference>
<evidence type="ECO:0000313" key="1">
    <source>
        <dbReference type="EMBL" id="MFD0870931.1"/>
    </source>
</evidence>
<evidence type="ECO:0008006" key="3">
    <source>
        <dbReference type="Google" id="ProtNLM"/>
    </source>
</evidence>
<reference evidence="2" key="1">
    <citation type="journal article" date="2019" name="Int. J. Syst. Evol. Microbiol.">
        <title>The Global Catalogue of Microorganisms (GCM) 10K type strain sequencing project: providing services to taxonomists for standard genome sequencing and annotation.</title>
        <authorList>
            <consortium name="The Broad Institute Genomics Platform"/>
            <consortium name="The Broad Institute Genome Sequencing Center for Infectious Disease"/>
            <person name="Wu L."/>
            <person name="Ma J."/>
        </authorList>
    </citation>
    <scope>NUCLEOTIDE SEQUENCE [LARGE SCALE GENOMIC DNA]</scope>
    <source>
        <strain evidence="2">CCUG 57263</strain>
    </source>
</reference>
<keyword evidence="2" id="KW-1185">Reference proteome</keyword>
<accession>A0ABW3DC77</accession>
<dbReference type="Proteomes" id="UP001597120">
    <property type="component" value="Unassembled WGS sequence"/>
</dbReference>
<dbReference type="Gene3D" id="1.20.140.160">
    <property type="match status" value="1"/>
</dbReference>